<dbReference type="EMBL" id="VIEB01000005">
    <property type="protein sequence ID" value="TQE14181.1"/>
    <property type="molecule type" value="Genomic_DNA"/>
</dbReference>
<comment type="caution">
    <text evidence="1">The sequence shown here is derived from an EMBL/GenBank/DDBJ whole genome shotgun (WGS) entry which is preliminary data.</text>
</comment>
<dbReference type="AlphaFoldDB" id="A0A540NT19"/>
<keyword evidence="2" id="KW-1185">Reference proteome</keyword>
<accession>A0A540NT19</accession>
<evidence type="ECO:0000313" key="2">
    <source>
        <dbReference type="Proteomes" id="UP000315295"/>
    </source>
</evidence>
<protein>
    <submittedName>
        <fullName evidence="1">Uncharacterized protein</fullName>
    </submittedName>
</protein>
<name>A0A540NT19_MALBA</name>
<reference evidence="1 2" key="1">
    <citation type="journal article" date="2019" name="G3 (Bethesda)">
        <title>Sequencing of a Wild Apple (Malus baccata) Genome Unravels the Differences Between Cultivated and Wild Apple Species Regarding Disease Resistance and Cold Tolerance.</title>
        <authorList>
            <person name="Chen X."/>
        </authorList>
    </citation>
    <scope>NUCLEOTIDE SEQUENCE [LARGE SCALE GENOMIC DNA]</scope>
    <source>
        <strain evidence="2">cv. Shandingzi</strain>
        <tissue evidence="1">Leaves</tissue>
    </source>
</reference>
<organism evidence="1 2">
    <name type="scientific">Malus baccata</name>
    <name type="common">Siberian crab apple</name>
    <name type="synonym">Pyrus baccata</name>
    <dbReference type="NCBI Taxonomy" id="106549"/>
    <lineage>
        <taxon>Eukaryota</taxon>
        <taxon>Viridiplantae</taxon>
        <taxon>Streptophyta</taxon>
        <taxon>Embryophyta</taxon>
        <taxon>Tracheophyta</taxon>
        <taxon>Spermatophyta</taxon>
        <taxon>Magnoliopsida</taxon>
        <taxon>eudicotyledons</taxon>
        <taxon>Gunneridae</taxon>
        <taxon>Pentapetalae</taxon>
        <taxon>rosids</taxon>
        <taxon>fabids</taxon>
        <taxon>Rosales</taxon>
        <taxon>Rosaceae</taxon>
        <taxon>Amygdaloideae</taxon>
        <taxon>Maleae</taxon>
        <taxon>Malus</taxon>
    </lineage>
</organism>
<dbReference type="Proteomes" id="UP000315295">
    <property type="component" value="Unassembled WGS sequence"/>
</dbReference>
<evidence type="ECO:0000313" key="1">
    <source>
        <dbReference type="EMBL" id="TQE14181.1"/>
    </source>
</evidence>
<proteinExistence type="predicted"/>
<sequence length="64" mass="7120">MDIMRLSDQERGMYAFTGRPPECIAILEILLLPGKSFAVFFTAYSKHCGLKCVILHGRSGLDTT</sequence>
<gene>
    <name evidence="1" type="ORF">C1H46_000100</name>
</gene>